<protein>
    <recommendedName>
        <fullName evidence="10">Probable GTP-binding protein EngB</fullName>
    </recommendedName>
</protein>
<dbReference type="PANTHER" id="PTHR11649:SF13">
    <property type="entry name" value="ENGB-TYPE G DOMAIN-CONTAINING PROTEIN"/>
    <property type="match status" value="1"/>
</dbReference>
<evidence type="ECO:0000256" key="3">
    <source>
        <dbReference type="ARBA" id="ARBA00022618"/>
    </source>
</evidence>
<dbReference type="GO" id="GO:0000917">
    <property type="term" value="P:division septum assembly"/>
    <property type="evidence" value="ECO:0007669"/>
    <property type="project" value="UniProtKB-KW"/>
</dbReference>
<dbReference type="FunFam" id="3.40.50.300:FF:000098">
    <property type="entry name" value="Probable GTP-binding protein EngB"/>
    <property type="match status" value="1"/>
</dbReference>
<dbReference type="PROSITE" id="PS51706">
    <property type="entry name" value="G_ENGB"/>
    <property type="match status" value="1"/>
</dbReference>
<dbReference type="GO" id="GO:0005525">
    <property type="term" value="F:GTP binding"/>
    <property type="evidence" value="ECO:0007669"/>
    <property type="project" value="UniProtKB-UniRule"/>
</dbReference>
<evidence type="ECO:0000256" key="5">
    <source>
        <dbReference type="ARBA" id="ARBA00022741"/>
    </source>
</evidence>
<dbReference type="HAMAP" id="MF_00321">
    <property type="entry name" value="GTPase_EngB"/>
    <property type="match status" value="1"/>
</dbReference>
<comment type="cofactor">
    <cofactor evidence="1">
        <name>Mg(2+)</name>
        <dbReference type="ChEBI" id="CHEBI:18420"/>
    </cofactor>
</comment>
<comment type="similarity">
    <text evidence="2 10">Belongs to the TRAFAC class TrmE-Era-EngA-EngB-Septin-like GTPase superfamily. EngB GTPase family.</text>
</comment>
<evidence type="ECO:0000256" key="10">
    <source>
        <dbReference type="HAMAP-Rule" id="MF_00321"/>
    </source>
</evidence>
<evidence type="ECO:0000256" key="1">
    <source>
        <dbReference type="ARBA" id="ARBA00001946"/>
    </source>
</evidence>
<dbReference type="Pfam" id="PF01926">
    <property type="entry name" value="MMR_HSR1"/>
    <property type="match status" value="1"/>
</dbReference>
<proteinExistence type="inferred from homology"/>
<accession>A0A6N2UJ92</accession>
<keyword evidence="6" id="KW-0460">Magnesium</keyword>
<keyword evidence="5 10" id="KW-0547">Nucleotide-binding</keyword>
<evidence type="ECO:0000256" key="2">
    <source>
        <dbReference type="ARBA" id="ARBA00009638"/>
    </source>
</evidence>
<dbReference type="PANTHER" id="PTHR11649">
    <property type="entry name" value="MSS1/TRME-RELATED GTP-BINDING PROTEIN"/>
    <property type="match status" value="1"/>
</dbReference>
<keyword evidence="7 10" id="KW-0342">GTP-binding</keyword>
<dbReference type="SUPFAM" id="SSF52540">
    <property type="entry name" value="P-loop containing nucleoside triphosphate hydrolases"/>
    <property type="match status" value="1"/>
</dbReference>
<feature type="domain" description="EngB-type G" evidence="11">
    <location>
        <begin position="30"/>
        <end position="203"/>
    </location>
</feature>
<evidence type="ECO:0000256" key="8">
    <source>
        <dbReference type="ARBA" id="ARBA00023210"/>
    </source>
</evidence>
<comment type="function">
    <text evidence="10">Necessary for normal cell division and for the maintenance of normal septation.</text>
</comment>
<evidence type="ECO:0000256" key="7">
    <source>
        <dbReference type="ARBA" id="ARBA00023134"/>
    </source>
</evidence>
<keyword evidence="3 10" id="KW-0132">Cell division</keyword>
<keyword evidence="9 10" id="KW-0131">Cell cycle</keyword>
<dbReference type="AlphaFoldDB" id="A0A6N2UJ92"/>
<dbReference type="InterPro" id="IPR027417">
    <property type="entry name" value="P-loop_NTPase"/>
</dbReference>
<name>A0A6N2UJ92_CLOIN</name>
<dbReference type="NCBIfam" id="TIGR03598">
    <property type="entry name" value="GTPase_YsxC"/>
    <property type="match status" value="1"/>
</dbReference>
<gene>
    <name evidence="10 12" type="primary">engB</name>
    <name evidence="12" type="ORF">CILFYP12_01837</name>
</gene>
<keyword evidence="4" id="KW-0479">Metal-binding</keyword>
<evidence type="ECO:0000256" key="6">
    <source>
        <dbReference type="ARBA" id="ARBA00022842"/>
    </source>
</evidence>
<sequence>MLPWLNSMIQFQKAELVISAPDKKSWPDTTLPEIVLAGRSNVGKSSFINAMCGRKKLAYVGNTPGKTRLLNFFNLDDKYMFVDVPGYGYANISKTQLIKFGQMMEDYFSERTQKKGVVILVDARHKPTDDDMTMLEFARYYEIPVAVVATKCDKVPPTKRAYHFANIRKTLKLNADEPLFPFSAVEKQGMEEIWSYLIPLFTS</sequence>
<dbReference type="GO" id="GO:0046872">
    <property type="term" value="F:metal ion binding"/>
    <property type="evidence" value="ECO:0007669"/>
    <property type="project" value="UniProtKB-KW"/>
</dbReference>
<dbReference type="InterPro" id="IPR019987">
    <property type="entry name" value="GTP-bd_ribosome_bio_YsxC"/>
</dbReference>
<evidence type="ECO:0000256" key="9">
    <source>
        <dbReference type="ARBA" id="ARBA00023306"/>
    </source>
</evidence>
<reference evidence="12" key="1">
    <citation type="submission" date="2019-11" db="EMBL/GenBank/DDBJ databases">
        <authorList>
            <person name="Feng L."/>
        </authorList>
    </citation>
    <scope>NUCLEOTIDE SEQUENCE</scope>
    <source>
        <strain evidence="12">CinnocuumLFYP12</strain>
    </source>
</reference>
<dbReference type="Gene3D" id="3.40.50.300">
    <property type="entry name" value="P-loop containing nucleotide triphosphate hydrolases"/>
    <property type="match status" value="1"/>
</dbReference>
<dbReference type="GO" id="GO:0005829">
    <property type="term" value="C:cytosol"/>
    <property type="evidence" value="ECO:0007669"/>
    <property type="project" value="TreeGrafter"/>
</dbReference>
<dbReference type="InterPro" id="IPR030393">
    <property type="entry name" value="G_ENGB_dom"/>
</dbReference>
<keyword evidence="8 10" id="KW-0717">Septation</keyword>
<dbReference type="InterPro" id="IPR006073">
    <property type="entry name" value="GTP-bd"/>
</dbReference>
<dbReference type="CDD" id="cd01876">
    <property type="entry name" value="YihA_EngB"/>
    <property type="match status" value="1"/>
</dbReference>
<evidence type="ECO:0000313" key="12">
    <source>
        <dbReference type="EMBL" id="VYT18675.1"/>
    </source>
</evidence>
<dbReference type="EMBL" id="CACRTE010000026">
    <property type="protein sequence ID" value="VYT18675.1"/>
    <property type="molecule type" value="Genomic_DNA"/>
</dbReference>
<evidence type="ECO:0000259" key="11">
    <source>
        <dbReference type="PROSITE" id="PS51706"/>
    </source>
</evidence>
<evidence type="ECO:0000256" key="4">
    <source>
        <dbReference type="ARBA" id="ARBA00022723"/>
    </source>
</evidence>
<organism evidence="12">
    <name type="scientific">Clostridium innocuum</name>
    <dbReference type="NCBI Taxonomy" id="1522"/>
    <lineage>
        <taxon>Bacteria</taxon>
        <taxon>Bacillati</taxon>
        <taxon>Bacillota</taxon>
        <taxon>Clostridia</taxon>
        <taxon>Eubacteriales</taxon>
        <taxon>Clostridiaceae</taxon>
        <taxon>Clostridium</taxon>
    </lineage>
</organism>